<dbReference type="EMBL" id="RKRK01000002">
    <property type="protein sequence ID" value="RPF58320.1"/>
    <property type="molecule type" value="Genomic_DNA"/>
</dbReference>
<sequence length="441" mass="51928">MESIWEQSNHRTQLFTDLCQSERNHRMSYSIYQQLYQLDYFQTHDYLLQYFDIANNQTGVAALYKSNSSDHTTVLLNYYDDQLSDTMEFKVNKGKFYYNVPSFTPSSIMIHMVVLEQAIISKIETNILFVSIPRSYAPIASMSDLMALLYELKAEYQLDYRAFISSEMNESSDKDKILPIALGAMGKINIKLHTNHLKDKQIKRLKQRVALLNDSLLFEQDGMVKTTIHDDELLLEVMHYRSKPKKIINELEKVLNEDTSLQMINFETLKHDFIKQYSKEKYKKFVKSNTVPNLIDKMLMKVYPKRYKHIVVLYFLKPYFPATETELTKEVKRWMKKIKKRANKLFNRNIKAIPQNEQPLVLNLADFQYKLKQHEFYHNNIPGQLTKPALKKEYLKAMHAPLLNIGPVIHSEGTYYTVNVDQIFNEIPMYIHSLIKASSDH</sequence>
<protein>
    <submittedName>
        <fullName evidence="1">Uncharacterized protein</fullName>
    </submittedName>
</protein>
<gene>
    <name evidence="1" type="ORF">EDD62_0964</name>
</gene>
<dbReference type="RefSeq" id="WP_123807735.1">
    <property type="nucleotide sequence ID" value="NZ_RKRK01000002.1"/>
</dbReference>
<organism evidence="1 2">
    <name type="scientific">Abyssicoccus albus</name>
    <dbReference type="NCBI Taxonomy" id="1817405"/>
    <lineage>
        <taxon>Bacteria</taxon>
        <taxon>Bacillati</taxon>
        <taxon>Bacillota</taxon>
        <taxon>Bacilli</taxon>
        <taxon>Bacillales</taxon>
        <taxon>Abyssicoccaceae</taxon>
    </lineage>
</organism>
<reference evidence="1 2" key="1">
    <citation type="submission" date="2018-11" db="EMBL/GenBank/DDBJ databases">
        <title>Genomic Encyclopedia of Type Strains, Phase IV (KMG-IV): sequencing the most valuable type-strain genomes for metagenomic binning, comparative biology and taxonomic classification.</title>
        <authorList>
            <person name="Goeker M."/>
        </authorList>
    </citation>
    <scope>NUCLEOTIDE SEQUENCE [LARGE SCALE GENOMIC DNA]</scope>
    <source>
        <strain evidence="1 2">DSM 29158</strain>
    </source>
</reference>
<keyword evidence="2" id="KW-1185">Reference proteome</keyword>
<name>A0A3N5BTC8_9BACL</name>
<proteinExistence type="predicted"/>
<evidence type="ECO:0000313" key="1">
    <source>
        <dbReference type="EMBL" id="RPF58320.1"/>
    </source>
</evidence>
<dbReference type="AlphaFoldDB" id="A0A3N5BTC8"/>
<accession>A0A3N5BTC8</accession>
<dbReference type="Proteomes" id="UP000277108">
    <property type="component" value="Unassembled WGS sequence"/>
</dbReference>
<comment type="caution">
    <text evidence="1">The sequence shown here is derived from an EMBL/GenBank/DDBJ whole genome shotgun (WGS) entry which is preliminary data.</text>
</comment>
<evidence type="ECO:0000313" key="2">
    <source>
        <dbReference type="Proteomes" id="UP000277108"/>
    </source>
</evidence>